<protein>
    <submittedName>
        <fullName evidence="3">Transport-associated protein</fullName>
    </submittedName>
</protein>
<proteinExistence type="predicted"/>
<dbReference type="AlphaFoldDB" id="A6TW20"/>
<dbReference type="HOGENOM" id="CLU_082070_2_0_9"/>
<feature type="domain" description="BON" evidence="2">
    <location>
        <begin position="168"/>
        <end position="235"/>
    </location>
</feature>
<dbReference type="STRING" id="293826.Amet_4314"/>
<feature type="compositionally biased region" description="Basic residues" evidence="1">
    <location>
        <begin position="1"/>
        <end position="10"/>
    </location>
</feature>
<keyword evidence="4" id="KW-1185">Reference proteome</keyword>
<dbReference type="eggNOG" id="COG2823">
    <property type="taxonomic scope" value="Bacteria"/>
</dbReference>
<dbReference type="InterPro" id="IPR051686">
    <property type="entry name" value="Lipoprotein_DolP"/>
</dbReference>
<dbReference type="RefSeq" id="WP_012065335.1">
    <property type="nucleotide sequence ID" value="NC_009633.1"/>
</dbReference>
<name>A6TW20_ALKMQ</name>
<dbReference type="Proteomes" id="UP000001572">
    <property type="component" value="Chromosome"/>
</dbReference>
<dbReference type="PANTHER" id="PTHR34606">
    <property type="entry name" value="BON DOMAIN-CONTAINING PROTEIN"/>
    <property type="match status" value="1"/>
</dbReference>
<organism evidence="3 4">
    <name type="scientific">Alkaliphilus metalliredigens (strain QYMF)</name>
    <dbReference type="NCBI Taxonomy" id="293826"/>
    <lineage>
        <taxon>Bacteria</taxon>
        <taxon>Bacillati</taxon>
        <taxon>Bacillota</taxon>
        <taxon>Clostridia</taxon>
        <taxon>Peptostreptococcales</taxon>
        <taxon>Natronincolaceae</taxon>
        <taxon>Alkaliphilus</taxon>
    </lineage>
</organism>
<dbReference type="PANTHER" id="PTHR34606:SF15">
    <property type="entry name" value="BON DOMAIN-CONTAINING PROTEIN"/>
    <property type="match status" value="1"/>
</dbReference>
<evidence type="ECO:0000256" key="1">
    <source>
        <dbReference type="SAM" id="MobiDB-lite"/>
    </source>
</evidence>
<evidence type="ECO:0000259" key="2">
    <source>
        <dbReference type="PROSITE" id="PS50914"/>
    </source>
</evidence>
<gene>
    <name evidence="3" type="ordered locus">Amet_4314</name>
</gene>
<evidence type="ECO:0000313" key="3">
    <source>
        <dbReference type="EMBL" id="ABR50388.1"/>
    </source>
</evidence>
<feature type="domain" description="BON" evidence="2">
    <location>
        <begin position="94"/>
        <end position="163"/>
    </location>
</feature>
<dbReference type="Pfam" id="PF04972">
    <property type="entry name" value="BON"/>
    <property type="match status" value="3"/>
</dbReference>
<dbReference type="OrthoDB" id="1952369at2"/>
<feature type="region of interest" description="Disordered" evidence="1">
    <location>
        <begin position="1"/>
        <end position="23"/>
    </location>
</feature>
<sequence length="236" mass="26203">MSNPKSKKTKNASQDNGKPTRDQLIVDYAKDQIEEKMQASAMDINCFCRDGFVHVSGMVDVLAEKQRAEEIIGKIEGVRKIENKITVAMDSNITDKHMEKEVLLRFQEYPHDDAVRGLGVKVHDGGASLLGHVDNLKSAHDAMDLASQVRGIKHVVNNITIDTLGDYPDTTISNHIIQQYSQIPIGYKDIHRKVSGGVVTLTGYVDNLQEVELAGEIAKGTEGVKKVRNRLRARDK</sequence>
<reference evidence="4" key="1">
    <citation type="journal article" date="2016" name="Genome Announc.">
        <title>Complete genome sequence of Alkaliphilus metalliredigens strain QYMF, an alkaliphilic and metal-reducing bacterium isolated from borax-contaminated leachate ponds.</title>
        <authorList>
            <person name="Hwang C."/>
            <person name="Copeland A."/>
            <person name="Lucas S."/>
            <person name="Lapidus A."/>
            <person name="Barry K."/>
            <person name="Detter J.C."/>
            <person name="Glavina Del Rio T."/>
            <person name="Hammon N."/>
            <person name="Israni S."/>
            <person name="Dalin E."/>
            <person name="Tice H."/>
            <person name="Pitluck S."/>
            <person name="Chertkov O."/>
            <person name="Brettin T."/>
            <person name="Bruce D."/>
            <person name="Han C."/>
            <person name="Schmutz J."/>
            <person name="Larimer F."/>
            <person name="Land M.L."/>
            <person name="Hauser L."/>
            <person name="Kyrpides N."/>
            <person name="Mikhailova N."/>
            <person name="Ye Q."/>
            <person name="Zhou J."/>
            <person name="Richardson P."/>
            <person name="Fields M.W."/>
        </authorList>
    </citation>
    <scope>NUCLEOTIDE SEQUENCE [LARGE SCALE GENOMIC DNA]</scope>
    <source>
        <strain evidence="4">QYMF</strain>
    </source>
</reference>
<evidence type="ECO:0000313" key="4">
    <source>
        <dbReference type="Proteomes" id="UP000001572"/>
    </source>
</evidence>
<dbReference type="PROSITE" id="PS50914">
    <property type="entry name" value="BON"/>
    <property type="match status" value="3"/>
</dbReference>
<dbReference type="InterPro" id="IPR007055">
    <property type="entry name" value="BON_dom"/>
</dbReference>
<dbReference type="Gene3D" id="3.30.1340.30">
    <property type="match status" value="3"/>
</dbReference>
<dbReference type="KEGG" id="amt:Amet_4314"/>
<feature type="domain" description="BON" evidence="2">
    <location>
        <begin position="21"/>
        <end position="89"/>
    </location>
</feature>
<accession>A6TW20</accession>
<dbReference type="EMBL" id="CP000724">
    <property type="protein sequence ID" value="ABR50388.1"/>
    <property type="molecule type" value="Genomic_DNA"/>
</dbReference>